<accession>A0A660SP65</accession>
<evidence type="ECO:0000313" key="3">
    <source>
        <dbReference type="Proteomes" id="UP000271125"/>
    </source>
</evidence>
<proteinExistence type="predicted"/>
<feature type="domain" description="FlgD/Vpr Ig-like" evidence="1">
    <location>
        <begin position="435"/>
        <end position="485"/>
    </location>
</feature>
<sequence length="498" mass="54822">MKKYILKSNKNSVIKPILIAFVFCLLLSVFTEKAMAQAPDTLWTRMFGDIGCDEGQSVQQTIDGGYIIVGYTSSFGAGGGDVYLIKTDTVGDTIWTKTFGGVSADYGQFVRQTTDGGYILVGGTYSFDIGDGDVYLIKADNNGNAQWTKTFGGLRWDYGYSVQEIPGSGYIIAGETESFSGTGLSEVYIIRTDINGDSIWAKTFGLSGRISGYSIQKTNDGKFIVVGGGSGYSDIYLIKIDTNGDSIWAKTFGGVYGDKGYCVQQTSDSGYIIVGETNSYGSGDYDIYLIKTDINGDSIWAKTFGHNYSHDVGYSIEQTFNGGYFLTGYSNNGVYLIKTDENGDTIWTKTIGSAVLDRGYYGRQCSDGGYIVTGLTDTVGLGKSEVYLIRIASDEIGIVKNNKIKITKCKLYQNYPNPFNYLTSICYSIESPSYISIKIYNQVGQTVRFLVNEKKNSGYYNVIWDGKDNRGKNVANGIYFYELRANELVIAREMMYLK</sequence>
<dbReference type="NCBIfam" id="TIGR04183">
    <property type="entry name" value="Por_Secre_tail"/>
    <property type="match status" value="1"/>
</dbReference>
<dbReference type="InterPro" id="IPR025965">
    <property type="entry name" value="FlgD/Vpr_Ig-like"/>
</dbReference>
<reference evidence="2 3" key="1">
    <citation type="submission" date="2018-06" db="EMBL/GenBank/DDBJ databases">
        <title>Extensive metabolic versatility and redundancy in microbially diverse, dynamic hydrothermal sediments.</title>
        <authorList>
            <person name="Dombrowski N."/>
            <person name="Teske A."/>
            <person name="Baker B.J."/>
        </authorList>
    </citation>
    <scope>NUCLEOTIDE SEQUENCE [LARGE SCALE GENOMIC DNA]</scope>
    <source>
        <strain evidence="2">B10_G13</strain>
    </source>
</reference>
<comment type="caution">
    <text evidence="2">The sequence shown here is derived from an EMBL/GenBank/DDBJ whole genome shotgun (WGS) entry which is preliminary data.</text>
</comment>
<dbReference type="SUPFAM" id="SSF50998">
    <property type="entry name" value="Quinoprotein alcohol dehydrogenase-like"/>
    <property type="match status" value="1"/>
</dbReference>
<dbReference type="AlphaFoldDB" id="A0A660SP65"/>
<dbReference type="Proteomes" id="UP000271125">
    <property type="component" value="Unassembled WGS sequence"/>
</dbReference>
<dbReference type="PANTHER" id="PTHR42754:SF1">
    <property type="entry name" value="LIPOPROTEIN"/>
    <property type="match status" value="1"/>
</dbReference>
<organism evidence="2 3">
    <name type="scientific">candidate division TA06 bacterium</name>
    <dbReference type="NCBI Taxonomy" id="2250710"/>
    <lineage>
        <taxon>Bacteria</taxon>
        <taxon>Bacteria division TA06</taxon>
    </lineage>
</organism>
<dbReference type="InterPro" id="IPR026444">
    <property type="entry name" value="Secre_tail"/>
</dbReference>
<name>A0A660SP65_UNCT6</name>
<dbReference type="Pfam" id="PF13860">
    <property type="entry name" value="FlgD_ig"/>
    <property type="match status" value="1"/>
</dbReference>
<evidence type="ECO:0000313" key="2">
    <source>
        <dbReference type="EMBL" id="RKX72568.1"/>
    </source>
</evidence>
<dbReference type="EMBL" id="QNBD01000011">
    <property type="protein sequence ID" value="RKX72568.1"/>
    <property type="molecule type" value="Genomic_DNA"/>
</dbReference>
<dbReference type="PANTHER" id="PTHR42754">
    <property type="entry name" value="ENDOGLUCANASE"/>
    <property type="match status" value="1"/>
</dbReference>
<gene>
    <name evidence="2" type="ORF">DRP43_00410</name>
</gene>
<evidence type="ECO:0000259" key="1">
    <source>
        <dbReference type="Pfam" id="PF13860"/>
    </source>
</evidence>
<dbReference type="InterPro" id="IPR011047">
    <property type="entry name" value="Quinoprotein_ADH-like_sf"/>
</dbReference>
<dbReference type="Gene3D" id="2.60.40.4070">
    <property type="match status" value="1"/>
</dbReference>
<protein>
    <recommendedName>
        <fullName evidence="1">FlgD/Vpr Ig-like domain-containing protein</fullName>
    </recommendedName>
</protein>